<dbReference type="Gene3D" id="3.40.50.300">
    <property type="entry name" value="P-loop containing nucleotide triphosphate hydrolases"/>
    <property type="match status" value="1"/>
</dbReference>
<dbReference type="PANTHER" id="PTHR23274">
    <property type="entry name" value="DNA HELICASE-RELATED"/>
    <property type="match status" value="1"/>
</dbReference>
<keyword evidence="1" id="KW-1185">Reference proteome</keyword>
<evidence type="ECO:0000313" key="2">
    <source>
        <dbReference type="RefSeq" id="XP_056688535.1"/>
    </source>
</evidence>
<dbReference type="PANTHER" id="PTHR23274:SF51">
    <property type="entry name" value="OS03G0423850 PROTEIN"/>
    <property type="match status" value="1"/>
</dbReference>
<protein>
    <recommendedName>
        <fullName evidence="3">ATP-dependent DNA helicase</fullName>
    </recommendedName>
</protein>
<sequence>MVSIPRVEMSQSDSKWPFILKRRQFPIKVCFAMTINKSPGQTFDHVGIYLPEPVFSHGQLYVAVSRVTTRSGLKICIPGKGTGDQQPGKTRNVVYKEIFNDL</sequence>
<accession>A0ABM3QYV4</accession>
<dbReference type="CDD" id="cd18809">
    <property type="entry name" value="SF1_C_RecD"/>
    <property type="match status" value="1"/>
</dbReference>
<reference evidence="2" key="2">
    <citation type="submission" date="2025-08" db="UniProtKB">
        <authorList>
            <consortium name="RefSeq"/>
        </authorList>
    </citation>
    <scope>IDENTIFICATION</scope>
    <source>
        <tissue evidence="2">Leaf</tissue>
    </source>
</reference>
<dbReference type="SUPFAM" id="SSF52540">
    <property type="entry name" value="P-loop containing nucleoside triphosphate hydrolases"/>
    <property type="match status" value="1"/>
</dbReference>
<dbReference type="Proteomes" id="UP000813463">
    <property type="component" value="Chromosome 6"/>
</dbReference>
<dbReference type="GeneID" id="130463427"/>
<gene>
    <name evidence="2" type="primary">LOC130463427</name>
</gene>
<evidence type="ECO:0008006" key="3">
    <source>
        <dbReference type="Google" id="ProtNLM"/>
    </source>
</evidence>
<dbReference type="RefSeq" id="XP_056688535.1">
    <property type="nucleotide sequence ID" value="XM_056832557.1"/>
</dbReference>
<name>A0ABM3QYV4_SPIOL</name>
<reference evidence="1" key="1">
    <citation type="journal article" date="2021" name="Nat. Commun.">
        <title>Genomic analyses provide insights into spinach domestication and the genetic basis of agronomic traits.</title>
        <authorList>
            <person name="Cai X."/>
            <person name="Sun X."/>
            <person name="Xu C."/>
            <person name="Sun H."/>
            <person name="Wang X."/>
            <person name="Ge C."/>
            <person name="Zhang Z."/>
            <person name="Wang Q."/>
            <person name="Fei Z."/>
            <person name="Jiao C."/>
            <person name="Wang Q."/>
        </authorList>
    </citation>
    <scope>NUCLEOTIDE SEQUENCE [LARGE SCALE GENOMIC DNA]</scope>
    <source>
        <strain evidence="1">cv. Varoflay</strain>
    </source>
</reference>
<dbReference type="InterPro" id="IPR027417">
    <property type="entry name" value="P-loop_NTPase"/>
</dbReference>
<organism evidence="1 2">
    <name type="scientific">Spinacia oleracea</name>
    <name type="common">Spinach</name>
    <dbReference type="NCBI Taxonomy" id="3562"/>
    <lineage>
        <taxon>Eukaryota</taxon>
        <taxon>Viridiplantae</taxon>
        <taxon>Streptophyta</taxon>
        <taxon>Embryophyta</taxon>
        <taxon>Tracheophyta</taxon>
        <taxon>Spermatophyta</taxon>
        <taxon>Magnoliopsida</taxon>
        <taxon>eudicotyledons</taxon>
        <taxon>Gunneridae</taxon>
        <taxon>Pentapetalae</taxon>
        <taxon>Caryophyllales</taxon>
        <taxon>Chenopodiaceae</taxon>
        <taxon>Chenopodioideae</taxon>
        <taxon>Anserineae</taxon>
        <taxon>Spinacia</taxon>
    </lineage>
</organism>
<proteinExistence type="predicted"/>
<evidence type="ECO:0000313" key="1">
    <source>
        <dbReference type="Proteomes" id="UP000813463"/>
    </source>
</evidence>